<sequence length="143" mass="16164">MPTFDGLFLLPKTFVSGNGEYMCKFLVEERTRGKRHSMENVGLGFRSLAHFNLSTLSKQGWQLLNNPNSLVVRTLNAKYFPESIWAATGVLQDGLCWRVGTETKISVLDSAWVPRAVNCRIQNGERCHESMKVSDLIDNTNRV</sequence>
<gene>
    <name evidence="1" type="ORF">EPI10_011472</name>
</gene>
<dbReference type="OrthoDB" id="10547435at2759"/>
<reference evidence="2" key="1">
    <citation type="journal article" date="2019" name="Plant Biotechnol. J.">
        <title>Genome sequencing of the Australian wild diploid species Gossypium australe highlights disease resistance and delayed gland morphogenesis.</title>
        <authorList>
            <person name="Cai Y."/>
            <person name="Cai X."/>
            <person name="Wang Q."/>
            <person name="Wang P."/>
            <person name="Zhang Y."/>
            <person name="Cai C."/>
            <person name="Xu Y."/>
            <person name="Wang K."/>
            <person name="Zhou Z."/>
            <person name="Wang C."/>
            <person name="Geng S."/>
            <person name="Li B."/>
            <person name="Dong Q."/>
            <person name="Hou Y."/>
            <person name="Wang H."/>
            <person name="Ai P."/>
            <person name="Liu Z."/>
            <person name="Yi F."/>
            <person name="Sun M."/>
            <person name="An G."/>
            <person name="Cheng J."/>
            <person name="Zhang Y."/>
            <person name="Shi Q."/>
            <person name="Xie Y."/>
            <person name="Shi X."/>
            <person name="Chang Y."/>
            <person name="Huang F."/>
            <person name="Chen Y."/>
            <person name="Hong S."/>
            <person name="Mi L."/>
            <person name="Sun Q."/>
            <person name="Zhang L."/>
            <person name="Zhou B."/>
            <person name="Peng R."/>
            <person name="Zhang X."/>
            <person name="Liu F."/>
        </authorList>
    </citation>
    <scope>NUCLEOTIDE SEQUENCE [LARGE SCALE GENOMIC DNA]</scope>
    <source>
        <strain evidence="2">cv. PA1801</strain>
    </source>
</reference>
<organism evidence="1 2">
    <name type="scientific">Gossypium australe</name>
    <dbReference type="NCBI Taxonomy" id="47621"/>
    <lineage>
        <taxon>Eukaryota</taxon>
        <taxon>Viridiplantae</taxon>
        <taxon>Streptophyta</taxon>
        <taxon>Embryophyta</taxon>
        <taxon>Tracheophyta</taxon>
        <taxon>Spermatophyta</taxon>
        <taxon>Magnoliopsida</taxon>
        <taxon>eudicotyledons</taxon>
        <taxon>Gunneridae</taxon>
        <taxon>Pentapetalae</taxon>
        <taxon>rosids</taxon>
        <taxon>malvids</taxon>
        <taxon>Malvales</taxon>
        <taxon>Malvaceae</taxon>
        <taxon>Malvoideae</taxon>
        <taxon>Gossypium</taxon>
    </lineage>
</organism>
<name>A0A5B6W8F8_9ROSI</name>
<dbReference type="EMBL" id="SMMG02000004">
    <property type="protein sequence ID" value="KAA3477593.1"/>
    <property type="molecule type" value="Genomic_DNA"/>
</dbReference>
<evidence type="ECO:0000313" key="2">
    <source>
        <dbReference type="Proteomes" id="UP000325315"/>
    </source>
</evidence>
<keyword evidence="2" id="KW-1185">Reference proteome</keyword>
<dbReference type="AlphaFoldDB" id="A0A5B6W8F8"/>
<proteinExistence type="predicted"/>
<protein>
    <submittedName>
        <fullName evidence="1">U4/U6 small nuclear ribonucleoprotein Prp31</fullName>
    </submittedName>
</protein>
<comment type="caution">
    <text evidence="1">The sequence shown here is derived from an EMBL/GenBank/DDBJ whole genome shotgun (WGS) entry which is preliminary data.</text>
</comment>
<keyword evidence="1" id="KW-0687">Ribonucleoprotein</keyword>
<accession>A0A5B6W8F8</accession>
<dbReference type="GO" id="GO:1990904">
    <property type="term" value="C:ribonucleoprotein complex"/>
    <property type="evidence" value="ECO:0007669"/>
    <property type="project" value="UniProtKB-KW"/>
</dbReference>
<dbReference type="Proteomes" id="UP000325315">
    <property type="component" value="Unassembled WGS sequence"/>
</dbReference>
<evidence type="ECO:0000313" key="1">
    <source>
        <dbReference type="EMBL" id="KAA3477593.1"/>
    </source>
</evidence>